<evidence type="ECO:0008006" key="5">
    <source>
        <dbReference type="Google" id="ProtNLM"/>
    </source>
</evidence>
<organism evidence="3 4">
    <name type="scientific">Dichanthelium oligosanthes</name>
    <dbReference type="NCBI Taxonomy" id="888268"/>
    <lineage>
        <taxon>Eukaryota</taxon>
        <taxon>Viridiplantae</taxon>
        <taxon>Streptophyta</taxon>
        <taxon>Embryophyta</taxon>
        <taxon>Tracheophyta</taxon>
        <taxon>Spermatophyta</taxon>
        <taxon>Magnoliopsida</taxon>
        <taxon>Liliopsida</taxon>
        <taxon>Poales</taxon>
        <taxon>Poaceae</taxon>
        <taxon>PACMAD clade</taxon>
        <taxon>Panicoideae</taxon>
        <taxon>Panicodae</taxon>
        <taxon>Paniceae</taxon>
        <taxon>Dichantheliinae</taxon>
        <taxon>Dichanthelium</taxon>
    </lineage>
</organism>
<reference evidence="3 4" key="1">
    <citation type="submission" date="2016-09" db="EMBL/GenBank/DDBJ databases">
        <title>The draft genome of Dichanthelium oligosanthes: A C3 panicoid grass species.</title>
        <authorList>
            <person name="Studer A.J."/>
            <person name="Schnable J.C."/>
            <person name="Brutnell T.P."/>
        </authorList>
    </citation>
    <scope>NUCLEOTIDE SEQUENCE [LARGE SCALE GENOMIC DNA]</scope>
    <source>
        <strain evidence="4">cv. Kellogg 1175</strain>
        <tissue evidence="3">Leaf</tissue>
    </source>
</reference>
<protein>
    <recommendedName>
        <fullName evidence="5">LRR receptor-like serine/threonine-protein kinase</fullName>
    </recommendedName>
</protein>
<dbReference type="InterPro" id="IPR001611">
    <property type="entry name" value="Leu-rich_rpt"/>
</dbReference>
<dbReference type="Pfam" id="PF00560">
    <property type="entry name" value="LRR_1"/>
    <property type="match status" value="2"/>
</dbReference>
<proteinExistence type="predicted"/>
<sequence length="131" mass="14483">LTGDIPKELGLMRELTFLDLEANLLTGPIPTSFGNLSELYYLGLIKYQLSGPVPATLGYIPSLDVLGVSSNNLEGNLEFLSSLSNCRELQALDIYNNSFSGGIPVHVYKIILVWSRLKQVNWWGSIIIVQL</sequence>
<dbReference type="PANTHER" id="PTHR48064">
    <property type="entry name" value="OS01G0750400 PROTEIN"/>
    <property type="match status" value="1"/>
</dbReference>
<dbReference type="InterPro" id="IPR032675">
    <property type="entry name" value="LRR_dom_sf"/>
</dbReference>
<accession>A0A1E5UPB0</accession>
<name>A0A1E5UPB0_9POAL</name>
<dbReference type="AlphaFoldDB" id="A0A1E5UPB0"/>
<evidence type="ECO:0000313" key="4">
    <source>
        <dbReference type="Proteomes" id="UP000095767"/>
    </source>
</evidence>
<evidence type="ECO:0000313" key="3">
    <source>
        <dbReference type="EMBL" id="OEL14648.1"/>
    </source>
</evidence>
<dbReference type="SUPFAM" id="SSF52058">
    <property type="entry name" value="L domain-like"/>
    <property type="match status" value="1"/>
</dbReference>
<dbReference type="Proteomes" id="UP000095767">
    <property type="component" value="Unassembled WGS sequence"/>
</dbReference>
<evidence type="ECO:0000256" key="1">
    <source>
        <dbReference type="ARBA" id="ARBA00022614"/>
    </source>
</evidence>
<dbReference type="EMBL" id="LWDX02069332">
    <property type="protein sequence ID" value="OEL14648.1"/>
    <property type="molecule type" value="Genomic_DNA"/>
</dbReference>
<dbReference type="Gene3D" id="3.80.10.10">
    <property type="entry name" value="Ribonuclease Inhibitor"/>
    <property type="match status" value="1"/>
</dbReference>
<gene>
    <name evidence="3" type="ORF">BAE44_0024332</name>
</gene>
<keyword evidence="2" id="KW-0677">Repeat</keyword>
<dbReference type="InterPro" id="IPR053038">
    <property type="entry name" value="RLP_Defense"/>
</dbReference>
<keyword evidence="1" id="KW-0433">Leucine-rich repeat</keyword>
<feature type="non-terminal residue" evidence="3">
    <location>
        <position position="1"/>
    </location>
</feature>
<keyword evidence="4" id="KW-1185">Reference proteome</keyword>
<dbReference type="PANTHER" id="PTHR48064:SF6">
    <property type="entry name" value="RECEPTOR-LIKE PROTEIN KINASE 2"/>
    <property type="match status" value="1"/>
</dbReference>
<comment type="caution">
    <text evidence="3">The sequence shown here is derived from an EMBL/GenBank/DDBJ whole genome shotgun (WGS) entry which is preliminary data.</text>
</comment>
<evidence type="ECO:0000256" key="2">
    <source>
        <dbReference type="ARBA" id="ARBA00022737"/>
    </source>
</evidence>
<dbReference type="OrthoDB" id="785757at2759"/>
<dbReference type="STRING" id="888268.A0A1E5UPB0"/>
<dbReference type="FunFam" id="3.80.10.10:FF:000383">
    <property type="entry name" value="Leucine-rich repeat receptor protein kinase EMS1"/>
    <property type="match status" value="1"/>
</dbReference>